<comment type="caution">
    <text evidence="1">The sequence shown here is derived from an EMBL/GenBank/DDBJ whole genome shotgun (WGS) entry which is preliminary data.</text>
</comment>
<gene>
    <name evidence="1" type="ORF">ACFQNF_03890</name>
</gene>
<protein>
    <recommendedName>
        <fullName evidence="3">Lipoprotein</fullName>
    </recommendedName>
</protein>
<accession>A0ABW2QTC6</accession>
<sequence>MITVKIAYFFIVSILFCVLSGCKASSPEPKPPLSFPIKVDKAGQKIVFDFWVNPDDSYEKNTLMVGLAVKGDEKKIDMRQLKNANFIFKINVKQLNKAGPNVVDVKYFDSFNFDEMKTKTNTNGVAVYGEYFSSHTFFLASIGRNDSGLFRAEVEVLQGNSALNNLSFELFVDYRLYGGK</sequence>
<evidence type="ECO:0000313" key="1">
    <source>
        <dbReference type="EMBL" id="MFC7419013.1"/>
    </source>
</evidence>
<organism evidence="1 2">
    <name type="scientific">Iodobacter arcticus</name>
    <dbReference type="NCBI Taxonomy" id="590593"/>
    <lineage>
        <taxon>Bacteria</taxon>
        <taxon>Pseudomonadati</taxon>
        <taxon>Pseudomonadota</taxon>
        <taxon>Betaproteobacteria</taxon>
        <taxon>Neisseriales</taxon>
        <taxon>Chitinibacteraceae</taxon>
        <taxon>Iodobacter</taxon>
    </lineage>
</organism>
<dbReference type="EMBL" id="JBHTBQ010000006">
    <property type="protein sequence ID" value="MFC7419013.1"/>
    <property type="molecule type" value="Genomic_DNA"/>
</dbReference>
<reference evidence="2" key="1">
    <citation type="journal article" date="2019" name="Int. J. Syst. Evol. Microbiol.">
        <title>The Global Catalogue of Microorganisms (GCM) 10K type strain sequencing project: providing services to taxonomists for standard genome sequencing and annotation.</title>
        <authorList>
            <consortium name="The Broad Institute Genomics Platform"/>
            <consortium name="The Broad Institute Genome Sequencing Center for Infectious Disease"/>
            <person name="Wu L."/>
            <person name="Ma J."/>
        </authorList>
    </citation>
    <scope>NUCLEOTIDE SEQUENCE [LARGE SCALE GENOMIC DNA]</scope>
    <source>
        <strain evidence="2">CCUG 62945</strain>
    </source>
</reference>
<name>A0ABW2QTC6_9NEIS</name>
<dbReference type="Proteomes" id="UP001596473">
    <property type="component" value="Unassembled WGS sequence"/>
</dbReference>
<evidence type="ECO:0008006" key="3">
    <source>
        <dbReference type="Google" id="ProtNLM"/>
    </source>
</evidence>
<dbReference type="PROSITE" id="PS51257">
    <property type="entry name" value="PROKAR_LIPOPROTEIN"/>
    <property type="match status" value="1"/>
</dbReference>
<keyword evidence="2" id="KW-1185">Reference proteome</keyword>
<proteinExistence type="predicted"/>
<evidence type="ECO:0000313" key="2">
    <source>
        <dbReference type="Proteomes" id="UP001596473"/>
    </source>
</evidence>
<dbReference type="RefSeq" id="WP_380186232.1">
    <property type="nucleotide sequence ID" value="NZ_JBHTBQ010000006.1"/>
</dbReference>